<feature type="transmembrane region" description="Helical" evidence="1">
    <location>
        <begin position="33"/>
        <end position="54"/>
    </location>
</feature>
<evidence type="ECO:0000313" key="4">
    <source>
        <dbReference type="Proteomes" id="UP000596337"/>
    </source>
</evidence>
<dbReference type="InterPro" id="IPR017725">
    <property type="entry name" value="Phosphonate_util-assoc_TM_put"/>
</dbReference>
<feature type="transmembrane region" description="Helical" evidence="1">
    <location>
        <begin position="281"/>
        <end position="299"/>
    </location>
</feature>
<feature type="transmembrane region" description="Helical" evidence="1">
    <location>
        <begin position="66"/>
        <end position="87"/>
    </location>
</feature>
<gene>
    <name evidence="3" type="ORF">JOS67_17165</name>
</gene>
<dbReference type="Pfam" id="PF00892">
    <property type="entry name" value="EamA"/>
    <property type="match status" value="2"/>
</dbReference>
<dbReference type="GO" id="GO:0016020">
    <property type="term" value="C:membrane"/>
    <property type="evidence" value="ECO:0007669"/>
    <property type="project" value="InterPro"/>
</dbReference>
<name>A0AA92LW29_9VIBR</name>
<protein>
    <submittedName>
        <fullName evidence="3">EamA family transporter</fullName>
    </submittedName>
</protein>
<feature type="transmembrane region" description="Helical" evidence="1">
    <location>
        <begin position="93"/>
        <end position="116"/>
    </location>
</feature>
<dbReference type="Proteomes" id="UP000596337">
    <property type="component" value="Chromosome 2"/>
</dbReference>
<evidence type="ECO:0000313" key="3">
    <source>
        <dbReference type="EMBL" id="QRG85378.1"/>
    </source>
</evidence>
<keyword evidence="1" id="KW-0472">Membrane</keyword>
<evidence type="ECO:0000256" key="1">
    <source>
        <dbReference type="SAM" id="Phobius"/>
    </source>
</evidence>
<dbReference type="EMBL" id="CP069197">
    <property type="protein sequence ID" value="QRG85378.1"/>
    <property type="molecule type" value="Genomic_DNA"/>
</dbReference>
<feature type="transmembrane region" description="Helical" evidence="1">
    <location>
        <begin position="230"/>
        <end position="247"/>
    </location>
</feature>
<dbReference type="RefSeq" id="WP_203347677.1">
    <property type="nucleotide sequence ID" value="NZ_CANMIY010000004.1"/>
</dbReference>
<feature type="domain" description="EamA" evidence="2">
    <location>
        <begin position="153"/>
        <end position="299"/>
    </location>
</feature>
<evidence type="ECO:0000259" key="2">
    <source>
        <dbReference type="Pfam" id="PF00892"/>
    </source>
</evidence>
<feature type="domain" description="EamA" evidence="2">
    <location>
        <begin position="4"/>
        <end position="136"/>
    </location>
</feature>
<dbReference type="InterPro" id="IPR037185">
    <property type="entry name" value="EmrE-like"/>
</dbReference>
<feature type="transmembrane region" description="Helical" evidence="1">
    <location>
        <begin position="254"/>
        <end position="275"/>
    </location>
</feature>
<dbReference type="InterPro" id="IPR000620">
    <property type="entry name" value="EamA_dom"/>
</dbReference>
<feature type="transmembrane region" description="Helical" evidence="1">
    <location>
        <begin position="190"/>
        <end position="210"/>
    </location>
</feature>
<feature type="transmembrane region" description="Helical" evidence="1">
    <location>
        <begin position="150"/>
        <end position="170"/>
    </location>
</feature>
<organism evidence="3 4">
    <name type="scientific">Vibrio diabolicus</name>
    <dbReference type="NCBI Taxonomy" id="50719"/>
    <lineage>
        <taxon>Bacteria</taxon>
        <taxon>Pseudomonadati</taxon>
        <taxon>Pseudomonadota</taxon>
        <taxon>Gammaproteobacteria</taxon>
        <taxon>Vibrionales</taxon>
        <taxon>Vibrionaceae</taxon>
        <taxon>Vibrio</taxon>
        <taxon>Vibrio diabolicus subgroup</taxon>
    </lineage>
</organism>
<dbReference type="SUPFAM" id="SSF103481">
    <property type="entry name" value="Multidrug resistance efflux transporter EmrE"/>
    <property type="match status" value="2"/>
</dbReference>
<keyword evidence="1" id="KW-0812">Transmembrane</keyword>
<proteinExistence type="predicted"/>
<keyword evidence="1" id="KW-1133">Transmembrane helix</keyword>
<accession>A0AA92LW29</accession>
<dbReference type="AlphaFoldDB" id="A0AA92LW29"/>
<reference evidence="3 4" key="1">
    <citation type="submission" date="2021-01" db="EMBL/GenBank/DDBJ databases">
        <title>Characterization of a novel blaVMB-2- harboring plasmid in Vibrio diabolicus.</title>
        <authorList>
            <person name="Liu M."/>
        </authorList>
    </citation>
    <scope>NUCLEOTIDE SEQUENCE [LARGE SCALE GENOMIC DNA]</scope>
    <source>
        <strain evidence="3 4">SLV18</strain>
    </source>
</reference>
<sequence>MDLLAIALVVLSAVMHAGWNILGKSNAGSGLAFTMAASLSACLLLTPYLIWYLFNIGWATLPNVFWGMLFISGLSQIVYLVGLIVAYKHSDVGVIYPIARALPVMMVGALTVALGYELNAQQWLGFLLITLGCVLVPVTSFRQITLGEYLNVGVFWALIAALGTTGYSVVDKQALNLLTQQTSTILNDHYSAIFYLGVQFWVMGVPVLLWCIVSGSQQELQTAWMIRKSASMAGIMMASTYGLVLFAMTMTDNVSLVVALRQISIVFGLLMGVWLLAEKWYFTRGVGVLLILSGIILSLSPA</sequence>
<dbReference type="NCBIfam" id="TIGR03340">
    <property type="entry name" value="phn_DUF6"/>
    <property type="match status" value="1"/>
</dbReference>
<feature type="transmembrane region" description="Helical" evidence="1">
    <location>
        <begin position="123"/>
        <end position="144"/>
    </location>
</feature>